<evidence type="ECO:0000313" key="1">
    <source>
        <dbReference type="EMBL" id="QDX94730.1"/>
    </source>
</evidence>
<dbReference type="AlphaFoldDB" id="A0A518VCL8"/>
<name>A0A518VCL8_BRELA</name>
<organism evidence="1 2">
    <name type="scientific">Brevibacillus laterosporus</name>
    <name type="common">Bacillus laterosporus</name>
    <dbReference type="NCBI Taxonomy" id="1465"/>
    <lineage>
        <taxon>Bacteria</taxon>
        <taxon>Bacillati</taxon>
        <taxon>Bacillota</taxon>
        <taxon>Bacilli</taxon>
        <taxon>Bacillales</taxon>
        <taxon>Paenibacillaceae</taxon>
        <taxon>Brevibacillus</taxon>
    </lineage>
</organism>
<gene>
    <name evidence="1" type="ORF">EEL30_22065</name>
</gene>
<keyword evidence="2" id="KW-1185">Reference proteome</keyword>
<evidence type="ECO:0000313" key="2">
    <source>
        <dbReference type="Proteomes" id="UP000319432"/>
    </source>
</evidence>
<dbReference type="Proteomes" id="UP000319432">
    <property type="component" value="Chromosome"/>
</dbReference>
<accession>A0A518VCL8</accession>
<sequence>MLIKYELGQLIKIVSGNFKGETGFITGKSADKYSIMFMNGIEMMAKADCIVKENSRKVWRRFLFTPIGDEIGYKDEIYQIMKTSRYYVLYVKNSKTGSVLPSHCRLFLTEEEPQSIISSFQSDIEG</sequence>
<dbReference type="EMBL" id="CP033464">
    <property type="protein sequence ID" value="QDX94730.1"/>
    <property type="molecule type" value="Genomic_DNA"/>
</dbReference>
<proteinExistence type="predicted"/>
<reference evidence="1 2" key="1">
    <citation type="submission" date="2018-11" db="EMBL/GenBank/DDBJ databases">
        <title>Phylogenetic determinants of toxin gene distribution in genomes of Brevibacillus laterosporus.</title>
        <authorList>
            <person name="Glare T.R."/>
            <person name="Durrant A."/>
            <person name="Berry C."/>
            <person name="Palma L."/>
            <person name="Ormskirk M."/>
            <person name="Cox M.O."/>
        </authorList>
    </citation>
    <scope>NUCLEOTIDE SEQUENCE [LARGE SCALE GENOMIC DNA]</scope>
    <source>
        <strain evidence="1 2">1821L</strain>
    </source>
</reference>
<protein>
    <submittedName>
        <fullName evidence="1">Uncharacterized protein</fullName>
    </submittedName>
</protein>